<proteinExistence type="predicted"/>
<evidence type="ECO:0000256" key="1">
    <source>
        <dbReference type="SAM" id="MobiDB-lite"/>
    </source>
</evidence>
<name>A0A177NSM6_9GAMM</name>
<dbReference type="STRING" id="980561.A1359_20235"/>
<comment type="caution">
    <text evidence="2">The sequence shown here is derived from an EMBL/GenBank/DDBJ whole genome shotgun (WGS) entry which is preliminary data.</text>
</comment>
<accession>A0A177NSM6</accession>
<evidence type="ECO:0000313" key="2">
    <source>
        <dbReference type="EMBL" id="OAI20872.1"/>
    </source>
</evidence>
<dbReference type="RefSeq" id="WP_066977234.1">
    <property type="nucleotide sequence ID" value="NZ_LUUI01000027.1"/>
</dbReference>
<dbReference type="Proteomes" id="UP000078476">
    <property type="component" value="Unassembled WGS sequence"/>
</dbReference>
<protein>
    <submittedName>
        <fullName evidence="2">Uncharacterized protein</fullName>
    </submittedName>
</protein>
<sequence length="3430" mass="376005">MTIVLLQSKDTKNLKLELATDGAGRATAIDLSYGAPVNAKATFKLAAPLDVPAELLLDEGGVQRLKNLPKIREELASGTQQLEDRWHDLVTRVSTAALVLEADGKFAGALALPSGSTVTGLASFNLGASLSNTGGYAEFRGFVAFTARCKADVNGAQLEIVMVWRIDVAAATEIPTLSLHIPSLGVALPSVEFPRFDWTGWNPGSITPDIRLPALPGLPIKGTSGVAKLEVSFDRTTSSVKARLEVSKVEVSAFGSDAIDLGNLEFKLENGKVTVAPFQALLPKLQGKRDFTFLPLGNLTVFLHKDSWLELALDVDNGRAEWVGCVEAVVSIFPALQPTKQIKACLRLPFRNGQFEQKVEAGAKGWERKIDLLEPTLNDVAGVLIEHLPSLNGIAFSFRMPGATLPSTDGLVEVLAAILGAIGRGATGLARIVQSVLEKLFKLLRSAAQSLGHLEVLFVLDATNGRLLQLVVQLRHAGSTGKFEEEVGGFELKAPKDADLALLIDLRDGAQGAYAVVTPQSAKANDNLLYFGTDLWFATDQLERPTGDATVDGKSPAKLISVNFNANNTDRLSLVPFGVRNGQATFLQALTKPLPILDRPDLAFDGYELVQLEEQVKVTAKFPSTADLKKRLLPFLAAPSESSSGGAGDWLKQYIEINNEVAGGRELRLDKGTFNTPLDVFLHVMGAKIESTLQLSLDARKMTASLKGGLIYIDAKSEFELFGMKVTFTKNGASVDKKQFVLDLGSSDPRLYLAEKVTASLQFTALDNEDKDTQGRYLRFEISHFVVHGGGLDLDAKLAERFTLKLPGLETDFTFDEAAIKVSNGRAESFRLKANGKLPPQLLGNVDVKLELDFGDTGGGNIDLLDGRLDLVSKGNAIRSDQTHFEFRLESLGLRVFKAEGKLHFCAFLTGSALFKPTVSELAEGMLKKLANVELRFTDCPICGPSDIIKRELEKLNLSFVVALDEPVRAALFEMFLFEVRSIGFEPRSNLFDDRPFALVIGGQVRFAERGDVVRAECDFHKLYIAPGKDSIIPRIRCEGLGLALRLGSALEIEGKVVAVDGRMPPNVLLSRKSDLSLEANGFMGQGRVAIQGLPPFAASFGFVEIRKPGWPSPRLAWFVYLEAQRISYYFQLGPVPFYLREAGLGLGYYFTYVGIKKIDEADNLIDVIKELDKIALTALEPSKLDTWDISDQGDLTLVARAMFSMSSASTPAETLTWHKDEEEPLPNLLLLNAVLAMRKSTFMMTANGWLGYSYYDWDKGRLIGANDLTGKQALTGYIVLAGARSEFLARLVSNPGVEIGRRLALPQQFKDGIRDFQYDATLYMRPGLLHFELGWPNRIRWSKNIAGVNVTVAGGAIFRVHDGAVLAGLNLEGQLSFDMSGSLDAGVVGISISASVYATLIARIIGYLDSRNASNSLYYSLFSLQVSVEFRVSAWLEIDAWLCKITIRASFSFSLQIDVVAELALQGDGQGDGQVGARIRATIAVSVFGRSLGLSVGLAMSPGLVDNAAARVGRFMNLGLIQDTPSSVAPISKQDQENMNAATVGAQRREARVQAAAANLPESKLAPVPHEEKVPSGFERALKNSDGQLIGATDFHAVLSTPKAKPKDVPIQNFDPRNWVYMTFLPQESFDEGHSSFYACPPNAHPGKEDHKIEFSDIPQKLQGKQCFYFKHGSWESVTLDKENLISTFVQWDASLGYTQSNKDSSDHTPREQQGLASLTQLFFAAFRTKADNPDLVSTDKPYQEPWPKPKAFPKEVPTTQQEQFNRQEGGYLGAITQDPADRRCHEARDFLLHKFASDLFDLAQDGVVPEKEAHVAHLGLTMLVPKEVADALDDAGMKVRVLKRIDHPGNEAEYAPSNLCQVFNPPKLRYEYKHPGFEDTGISVEGKTVKLHWKLRWPGEDAADGLPKAETYLKHYSIVRSVMVGITEYASAPVTVTCAVQEEYSWDDDRKTFVRFHHVSNTRFTDNFENVAPTLMDEMFSPGSGAVVRYAVTPVCVSDTFPPSCSDFVATVGGDYQFPRLSETIATLKVDPHESGNGTGKAKEFDLDIHLEADAATAAKEQVPSGMSLWWRVVARGESILPAGQYGSDAESRRSLATTIGSGLDARPGDHYFDVELSAGPLPGPVWKFHRSAASPGAGDLAGLQSLIQGLDDPQSWTLLAQVVLKKQKDGKYSDVSSSRLVAMKHVVKVKGRVKVKEEDGTESPDKWEDRYVVTQVPALEFVRLPFDSDVNAGVMAPVASEDVMVLPGRAALPEPSLPADAPLGATLNLHPEFGAVSRLFWNLRPFGAKPQEARRFRLRSGFDVYSLSLDTGLDPDDSRSWAAAKRLSEVRLLGDERVRLVPGEIGEPSNWKMRYPSHALRREPRGAWWPSAADASIDWPKFPIRMHPLPEPSSELIKALLVHGTPDLIALEMVHPKFKGEDSKWEYKVDESTGWTLDIITPKGTEGSKEFVRLRCEARDPANLRTALRSLTVVPNTEAEYADSSDWDRDRRAGWTLELQPLWEKPDPKGGATPLEAANQDPERVAMDFERDLHPAIECMLTHMRRRQKGDTDPDVLFDVDRRPAPIVKATQLDEFMGVTGDAADPYGWAALDRLGLGVTVRLYDSFNNCFLEPRKLLAQVKEALIQTKAALIQGQKSYPSNLKEDYGKYLFVECLLQPGAMTQRIAFERLPEDNGAFEKTELDTQQMLAMIRISMRPRIKAADRPFKDEPDAFPGWRAFWIALRRAMTLPLTEPIDDTPHHKDATTLARADFDERKGQWRQWNRRYFEFAGDPDNVESRFAFGAVEQTQPVFAAANAIGQISVTLPEADGWAHRRAFALVPQWRYADLLRDCGVEMDKKLFANQDTQEPPGLSSRALEAIAPARLPAPAPAPHSSRVISSIERTAPVLPQVAYSLGRIGDTQWWVEDGQLVTVKPAADCVRLGIIPGKDIVFALPLHPEQVLDEDNAPLARSLSRAGLAWQLGLHSADAAWSGEYQGGHHLVEPPATDTFDEKALVELLVAHERQGQSVAQAKVRVVRNLPHWYRHTVHASASAGIAVSPATAAYLPQAYASLVMITDGKLGVKPGHPWENLLAAMAPARLQEGPAKSVRYRVDLPVLRNRDTTDEATATLWSDAISFLPDPQVIYDLEFCSKATPLRPQRSVRPLARIFRSSAATLGHPTLQVMPIAKDWEVTCDLGDDIGGTRQLAIQVSPFSAPVMLNAALKAALGATEDAFRVPGGWSFDWLDALVLRFAEPSTRLSLAASLWSALAQAEVGLPEAAELGYFPTYEMRQLKLKRPENDADREQLKQVIGDWLAALASAEGNLDDSLAAALRLELAPILKQQWPFGDEYSLTVPWISAFAVPAAPAGFDLAPGSSPRHLVPELMSETQYAEAKRAAGAGGAGAARIDALWAAQKERAWDAGELVIRATRGDAIPLELAPVALV</sequence>
<organism evidence="2 3">
    <name type="scientific">Methylomonas lenta</name>
    <dbReference type="NCBI Taxonomy" id="980561"/>
    <lineage>
        <taxon>Bacteria</taxon>
        <taxon>Pseudomonadati</taxon>
        <taxon>Pseudomonadota</taxon>
        <taxon>Gammaproteobacteria</taxon>
        <taxon>Methylococcales</taxon>
        <taxon>Methylococcaceae</taxon>
        <taxon>Methylomonas</taxon>
    </lineage>
</organism>
<evidence type="ECO:0000313" key="3">
    <source>
        <dbReference type="Proteomes" id="UP000078476"/>
    </source>
</evidence>
<keyword evidence="3" id="KW-1185">Reference proteome</keyword>
<feature type="region of interest" description="Disordered" evidence="1">
    <location>
        <begin position="1736"/>
        <end position="1757"/>
    </location>
</feature>
<reference evidence="2 3" key="1">
    <citation type="submission" date="2016-03" db="EMBL/GenBank/DDBJ databases">
        <authorList>
            <person name="Ploux O."/>
        </authorList>
    </citation>
    <scope>NUCLEOTIDE SEQUENCE [LARGE SCALE GENOMIC DNA]</scope>
    <source>
        <strain evidence="2 3">R-45370</strain>
    </source>
</reference>
<dbReference type="EMBL" id="LUUI01000027">
    <property type="protein sequence ID" value="OAI20872.1"/>
    <property type="molecule type" value="Genomic_DNA"/>
</dbReference>
<dbReference type="OrthoDB" id="8166466at2"/>
<gene>
    <name evidence="2" type="ORF">A1359_20235</name>
</gene>